<proteinExistence type="predicted"/>
<feature type="compositionally biased region" description="Low complexity" evidence="1">
    <location>
        <begin position="227"/>
        <end position="238"/>
    </location>
</feature>
<keyword evidence="4" id="KW-1185">Reference proteome</keyword>
<organism evidence="3 4">
    <name type="scientific">Thalassiosira oceanica</name>
    <name type="common">Marine diatom</name>
    <dbReference type="NCBI Taxonomy" id="159749"/>
    <lineage>
        <taxon>Eukaryota</taxon>
        <taxon>Sar</taxon>
        <taxon>Stramenopiles</taxon>
        <taxon>Ochrophyta</taxon>
        <taxon>Bacillariophyta</taxon>
        <taxon>Coscinodiscophyceae</taxon>
        <taxon>Thalassiosirophycidae</taxon>
        <taxon>Thalassiosirales</taxon>
        <taxon>Thalassiosiraceae</taxon>
        <taxon>Thalassiosira</taxon>
    </lineage>
</organism>
<name>K0R4Z3_THAOC</name>
<feature type="region of interest" description="Disordered" evidence="1">
    <location>
        <begin position="219"/>
        <end position="240"/>
    </location>
</feature>
<dbReference type="Pfam" id="PF02190">
    <property type="entry name" value="LON_substr_bdg"/>
    <property type="match status" value="1"/>
</dbReference>
<evidence type="ECO:0000259" key="2">
    <source>
        <dbReference type="PROSITE" id="PS51788"/>
    </source>
</evidence>
<evidence type="ECO:0000256" key="1">
    <source>
        <dbReference type="SAM" id="MobiDB-lite"/>
    </source>
</evidence>
<gene>
    <name evidence="3" type="ORF">THAOC_32943</name>
</gene>
<dbReference type="InterPro" id="IPR034750">
    <property type="entry name" value="CULT"/>
</dbReference>
<dbReference type="Proteomes" id="UP000266841">
    <property type="component" value="Unassembled WGS sequence"/>
</dbReference>
<evidence type="ECO:0000313" key="3">
    <source>
        <dbReference type="EMBL" id="EJK48278.1"/>
    </source>
</evidence>
<sequence length="579" mass="64097">MYRNNRRSQQRGTTPICRQHSRCTRKSCRGRKFAAGSGFEASGCRLALLEVDDVVLFPGATLPLRITNAAWVSHLGDQIDDARGLCGDWNGTHSGMGEVSLVVLPRVNRQERRTRRHQMPTVSRQSNAPRGRTGRWRVDLIRRGITSVRRGRTPRNELSHGSPADQDEALINDSDEDLGQESVDDDNLFRPSAPSRRVFADPFAGRIGTVATVTFTHEETTGEDAVTETPSTETPSRSRLWRQRRRGDELVITLVGIRRVRILQTVDEQVRRENGLVPLVGCKFIHDSSTAPPSAWLMQASSLSRSPLRTQSEDTEPSAAPTYDNSIHMLSLRSSIPSTAYKSIWPWRICDEIIGLICRSGLSSILASAAGVRSDSVEENDLMTGETGENLQVLDPGSFTNWLAQNLSFGLNERVDLLELTSTLEQLRSILSMMRKRLVESTLKCKHCGAAVSDICHLFSVGGSEGTTGAYVNCHGVVHQTATVKDIVRDSLLIIGSPSTQHHDELTLALDDLNGAHEFEPGPSPCSDWPSEPSRTLYFSCSGQDDEVWSRRPLQHMVVKRRCRSAGRIAILSLVALVF</sequence>
<dbReference type="Gene3D" id="2.170.150.20">
    <property type="entry name" value="Peptide methionine sulfoxide reductase"/>
    <property type="match status" value="1"/>
</dbReference>
<accession>K0R4Z3</accession>
<reference evidence="3 4" key="1">
    <citation type="journal article" date="2012" name="Genome Biol.">
        <title>Genome and low-iron response of an oceanic diatom adapted to chronic iron limitation.</title>
        <authorList>
            <person name="Lommer M."/>
            <person name="Specht M."/>
            <person name="Roy A.S."/>
            <person name="Kraemer L."/>
            <person name="Andreson R."/>
            <person name="Gutowska M.A."/>
            <person name="Wolf J."/>
            <person name="Bergner S.V."/>
            <person name="Schilhabel M.B."/>
            <person name="Klostermeier U.C."/>
            <person name="Beiko R.G."/>
            <person name="Rosenstiel P."/>
            <person name="Hippler M."/>
            <person name="Laroche J."/>
        </authorList>
    </citation>
    <scope>NUCLEOTIDE SEQUENCE [LARGE SCALE GENOMIC DNA]</scope>
    <source>
        <strain evidence="3 4">CCMP1005</strain>
    </source>
</reference>
<dbReference type="eggNOG" id="KOG1400">
    <property type="taxonomic scope" value="Eukaryota"/>
</dbReference>
<evidence type="ECO:0000313" key="4">
    <source>
        <dbReference type="Proteomes" id="UP000266841"/>
    </source>
</evidence>
<dbReference type="PROSITE" id="PS51788">
    <property type="entry name" value="CULT"/>
    <property type="match status" value="1"/>
</dbReference>
<protein>
    <recommendedName>
        <fullName evidence="2">CULT domain-containing protein</fullName>
    </recommendedName>
</protein>
<dbReference type="Gene3D" id="1.20.58.1480">
    <property type="match status" value="1"/>
</dbReference>
<feature type="domain" description="CULT" evidence="2">
    <location>
        <begin position="440"/>
        <end position="579"/>
    </location>
</feature>
<dbReference type="OMA" id="FTHEETT"/>
<dbReference type="EMBL" id="AGNL01046061">
    <property type="protein sequence ID" value="EJK48278.1"/>
    <property type="molecule type" value="Genomic_DNA"/>
</dbReference>
<dbReference type="InterPro" id="IPR003111">
    <property type="entry name" value="Lon_prtase_N"/>
</dbReference>
<comment type="caution">
    <text evidence="3">The sequence shown here is derived from an EMBL/GenBank/DDBJ whole genome shotgun (WGS) entry which is preliminary data.</text>
</comment>
<dbReference type="AlphaFoldDB" id="K0R4Z3"/>
<feature type="region of interest" description="Disordered" evidence="1">
    <location>
        <begin position="110"/>
        <end position="170"/>
    </location>
</feature>
<dbReference type="OrthoDB" id="267517at2759"/>